<dbReference type="Proteomes" id="UP000249890">
    <property type="component" value="Chromosome"/>
</dbReference>
<gene>
    <name evidence="2" type="ORF">B9T62_05335</name>
</gene>
<proteinExistence type="predicted"/>
<feature type="transmembrane region" description="Helical" evidence="1">
    <location>
        <begin position="73"/>
        <end position="100"/>
    </location>
</feature>
<dbReference type="EMBL" id="CP021780">
    <property type="protein sequence ID" value="ASA20270.1"/>
    <property type="molecule type" value="Genomic_DNA"/>
</dbReference>
<feature type="transmembrane region" description="Helical" evidence="1">
    <location>
        <begin position="30"/>
        <end position="52"/>
    </location>
</feature>
<evidence type="ECO:0000313" key="2">
    <source>
        <dbReference type="EMBL" id="ASA20270.1"/>
    </source>
</evidence>
<name>A0A2Z2KBC5_9BACL</name>
<sequence length="110" mass="12574">MAELIMDNDYISKMKKMYTVDPGVVDKMNWFLVLAGAAGTILCVLAFAYWLIRFFGFLLSVSRGARSLKDPKFWKNMGVAMLIILLFMTGSVFTLLSQFYDYMDIWGWGG</sequence>
<reference evidence="2 3" key="1">
    <citation type="submission" date="2017-06" db="EMBL/GenBank/DDBJ databases">
        <title>Complete genome sequence of Paenibacillus donghaensis KCTC 13049T isolated from East Sea sediment, South Korea.</title>
        <authorList>
            <person name="Jung B.K."/>
            <person name="Hong S.-J."/>
            <person name="Shin J.-H."/>
        </authorList>
    </citation>
    <scope>NUCLEOTIDE SEQUENCE [LARGE SCALE GENOMIC DNA]</scope>
    <source>
        <strain evidence="2 3">KCTC 13049</strain>
    </source>
</reference>
<dbReference type="KEGG" id="pdh:B9T62_05335"/>
<keyword evidence="3" id="KW-1185">Reference proteome</keyword>
<dbReference type="OrthoDB" id="2658655at2"/>
<protein>
    <submittedName>
        <fullName evidence="2">Uncharacterized protein</fullName>
    </submittedName>
</protein>
<evidence type="ECO:0000256" key="1">
    <source>
        <dbReference type="SAM" id="Phobius"/>
    </source>
</evidence>
<dbReference type="AlphaFoldDB" id="A0A2Z2KBC5"/>
<keyword evidence="1" id="KW-0812">Transmembrane</keyword>
<evidence type="ECO:0000313" key="3">
    <source>
        <dbReference type="Proteomes" id="UP000249890"/>
    </source>
</evidence>
<accession>A0A2Z2KBC5</accession>
<keyword evidence="1" id="KW-1133">Transmembrane helix</keyword>
<keyword evidence="1" id="KW-0472">Membrane</keyword>
<organism evidence="2 3">
    <name type="scientific">Paenibacillus donghaensis</name>
    <dbReference type="NCBI Taxonomy" id="414771"/>
    <lineage>
        <taxon>Bacteria</taxon>
        <taxon>Bacillati</taxon>
        <taxon>Bacillota</taxon>
        <taxon>Bacilli</taxon>
        <taxon>Bacillales</taxon>
        <taxon>Paenibacillaceae</taxon>
        <taxon>Paenibacillus</taxon>
    </lineage>
</organism>